<organism evidence="5 6">
    <name type="scientific">Acidovorax bellezanensis</name>
    <dbReference type="NCBI Taxonomy" id="2976702"/>
    <lineage>
        <taxon>Bacteria</taxon>
        <taxon>Pseudomonadati</taxon>
        <taxon>Pseudomonadota</taxon>
        <taxon>Betaproteobacteria</taxon>
        <taxon>Burkholderiales</taxon>
        <taxon>Comamonadaceae</taxon>
        <taxon>Acidovorax</taxon>
    </lineage>
</organism>
<sequence length="229" mass="24571">MHTVTHPPAGNSPAPKAGRPSVDEAAQLTQRIVAVATQLFVANGYAATSVDAIVRGAGISKKTLYARFADKAQVFDAVVESHVLRHLGTPQDDVPPTGTLQEQLNQVGARLLVGTLHADVLGIYRVAVAESLQFPQLMRKVFDAAVLRAVEQVERLFLAGLVPPPDARQARQLAMHFMNCAISPPFYRAMQGLEPAGVDEARRAQLHTAVVYFLHGVLGAQGRSLQAAD</sequence>
<evidence type="ECO:0000313" key="6">
    <source>
        <dbReference type="Proteomes" id="UP001525968"/>
    </source>
</evidence>
<name>A0ABT2PK65_9BURK</name>
<protein>
    <submittedName>
        <fullName evidence="5">TetR/AcrR family transcriptional regulator</fullName>
    </submittedName>
</protein>
<dbReference type="PRINTS" id="PR00455">
    <property type="entry name" value="HTHTETR"/>
</dbReference>
<proteinExistence type="predicted"/>
<keyword evidence="6" id="KW-1185">Reference proteome</keyword>
<evidence type="ECO:0000259" key="4">
    <source>
        <dbReference type="PROSITE" id="PS50977"/>
    </source>
</evidence>
<dbReference type="SUPFAM" id="SSF46689">
    <property type="entry name" value="Homeodomain-like"/>
    <property type="match status" value="1"/>
</dbReference>
<evidence type="ECO:0000256" key="3">
    <source>
        <dbReference type="SAM" id="MobiDB-lite"/>
    </source>
</evidence>
<dbReference type="Proteomes" id="UP001525968">
    <property type="component" value="Unassembled WGS sequence"/>
</dbReference>
<dbReference type="InterPro" id="IPR009057">
    <property type="entry name" value="Homeodomain-like_sf"/>
</dbReference>
<dbReference type="InterPro" id="IPR039536">
    <property type="entry name" value="TetR_C_Proteobacteria"/>
</dbReference>
<dbReference type="EMBL" id="JAODYH010000004">
    <property type="protein sequence ID" value="MCT9810884.1"/>
    <property type="molecule type" value="Genomic_DNA"/>
</dbReference>
<comment type="caution">
    <text evidence="5">The sequence shown here is derived from an EMBL/GenBank/DDBJ whole genome shotgun (WGS) entry which is preliminary data.</text>
</comment>
<reference evidence="5 6" key="1">
    <citation type="submission" date="2022-09" db="EMBL/GenBank/DDBJ databases">
        <title>Draft genome of isolate Be4.</title>
        <authorList>
            <person name="Sanchez-Castro I."/>
            <person name="Martinez-Rodriguez P."/>
            <person name="Descostes M."/>
            <person name="Merroun M."/>
        </authorList>
    </citation>
    <scope>NUCLEOTIDE SEQUENCE [LARGE SCALE GENOMIC DNA]</scope>
    <source>
        <strain evidence="5 6">Be4</strain>
    </source>
</reference>
<keyword evidence="1 2" id="KW-0238">DNA-binding</keyword>
<dbReference type="Pfam" id="PF14246">
    <property type="entry name" value="TetR_C_7"/>
    <property type="match status" value="1"/>
</dbReference>
<dbReference type="InterPro" id="IPR001647">
    <property type="entry name" value="HTH_TetR"/>
</dbReference>
<dbReference type="Pfam" id="PF00440">
    <property type="entry name" value="TetR_N"/>
    <property type="match status" value="1"/>
</dbReference>
<accession>A0ABT2PK65</accession>
<feature type="DNA-binding region" description="H-T-H motif" evidence="2">
    <location>
        <begin position="49"/>
        <end position="68"/>
    </location>
</feature>
<feature type="domain" description="HTH tetR-type" evidence="4">
    <location>
        <begin position="26"/>
        <end position="86"/>
    </location>
</feature>
<dbReference type="Gene3D" id="1.10.357.10">
    <property type="entry name" value="Tetracycline Repressor, domain 2"/>
    <property type="match status" value="1"/>
</dbReference>
<gene>
    <name evidence="5" type="ORF">N0K08_09570</name>
</gene>
<dbReference type="PANTHER" id="PTHR30055:SF146">
    <property type="entry name" value="HTH-TYPE TRANSCRIPTIONAL DUAL REGULATOR CECR"/>
    <property type="match status" value="1"/>
</dbReference>
<dbReference type="PANTHER" id="PTHR30055">
    <property type="entry name" value="HTH-TYPE TRANSCRIPTIONAL REGULATOR RUTR"/>
    <property type="match status" value="1"/>
</dbReference>
<feature type="region of interest" description="Disordered" evidence="3">
    <location>
        <begin position="1"/>
        <end position="23"/>
    </location>
</feature>
<dbReference type="InterPro" id="IPR050109">
    <property type="entry name" value="HTH-type_TetR-like_transc_reg"/>
</dbReference>
<evidence type="ECO:0000256" key="1">
    <source>
        <dbReference type="ARBA" id="ARBA00023125"/>
    </source>
</evidence>
<dbReference type="RefSeq" id="WP_261500027.1">
    <property type="nucleotide sequence ID" value="NZ_JAODYH010000004.1"/>
</dbReference>
<evidence type="ECO:0000256" key="2">
    <source>
        <dbReference type="PROSITE-ProRule" id="PRU00335"/>
    </source>
</evidence>
<evidence type="ECO:0000313" key="5">
    <source>
        <dbReference type="EMBL" id="MCT9810884.1"/>
    </source>
</evidence>
<dbReference type="PROSITE" id="PS50977">
    <property type="entry name" value="HTH_TETR_2"/>
    <property type="match status" value="1"/>
</dbReference>